<name>A0AAV9J4E4_9PEZI</name>
<dbReference type="GO" id="GO:0003700">
    <property type="term" value="F:DNA-binding transcription factor activity"/>
    <property type="evidence" value="ECO:0007669"/>
    <property type="project" value="TreeGrafter"/>
</dbReference>
<evidence type="ECO:0000313" key="4">
    <source>
        <dbReference type="EMBL" id="KAK4539815.1"/>
    </source>
</evidence>
<dbReference type="GO" id="GO:0045944">
    <property type="term" value="P:positive regulation of transcription by RNA polymerase II"/>
    <property type="evidence" value="ECO:0007669"/>
    <property type="project" value="TreeGrafter"/>
</dbReference>
<dbReference type="InterPro" id="IPR021858">
    <property type="entry name" value="Fun_TF"/>
</dbReference>
<dbReference type="AlphaFoldDB" id="A0AAV9J4E4"/>
<proteinExistence type="predicted"/>
<gene>
    <name evidence="4" type="ORF">LTR36_010349</name>
</gene>
<evidence type="ECO:0000256" key="2">
    <source>
        <dbReference type="ARBA" id="ARBA00023242"/>
    </source>
</evidence>
<protein>
    <submittedName>
        <fullName evidence="4">Uncharacterized protein</fullName>
    </submittedName>
</protein>
<comment type="subcellular location">
    <subcellularLocation>
        <location evidence="1">Nucleus</location>
    </subcellularLocation>
</comment>
<dbReference type="EMBL" id="JAVFHQ010000082">
    <property type="protein sequence ID" value="KAK4539815.1"/>
    <property type="molecule type" value="Genomic_DNA"/>
</dbReference>
<dbReference type="Proteomes" id="UP001324427">
    <property type="component" value="Unassembled WGS sequence"/>
</dbReference>
<dbReference type="GO" id="GO:0005634">
    <property type="term" value="C:nucleus"/>
    <property type="evidence" value="ECO:0007669"/>
    <property type="project" value="UniProtKB-SubCell"/>
</dbReference>
<dbReference type="CDD" id="cd12148">
    <property type="entry name" value="fungal_TF_MHR"/>
    <property type="match status" value="1"/>
</dbReference>
<reference evidence="4 5" key="1">
    <citation type="submission" date="2021-11" db="EMBL/GenBank/DDBJ databases">
        <title>Black yeast isolated from Biological Soil Crust.</title>
        <authorList>
            <person name="Kurbessoian T."/>
        </authorList>
    </citation>
    <scope>NUCLEOTIDE SEQUENCE [LARGE SCALE GENOMIC DNA]</scope>
    <source>
        <strain evidence="4 5">CCFEE 5522</strain>
    </source>
</reference>
<dbReference type="Pfam" id="PF11951">
    <property type="entry name" value="Fungal_trans_2"/>
    <property type="match status" value="1"/>
</dbReference>
<comment type="caution">
    <text evidence="4">The sequence shown here is derived from an EMBL/GenBank/DDBJ whole genome shotgun (WGS) entry which is preliminary data.</text>
</comment>
<feature type="region of interest" description="Disordered" evidence="3">
    <location>
        <begin position="1"/>
        <end position="24"/>
    </location>
</feature>
<evidence type="ECO:0000256" key="1">
    <source>
        <dbReference type="ARBA" id="ARBA00004123"/>
    </source>
</evidence>
<accession>A0AAV9J4E4</accession>
<sequence length="584" mass="65355">MVASNPTLTGPIEVQTTDQGPSLNPVTEQPILFPEANYMLQGMEEDTTLDALLNDTTYDPAWFDLDPDIFYSNNNNSCGFIPNAHIVDEVDRNDMRHTTEASAGTPMSGIGSSAYSNIWAPEIQLNTSALITDEREHEMAYLIRHFTESIGPWMDLFDNDEHFAHLVPLKALRDALLRNAIAAVAAKQLGRVKGHKPFIGKQCQRPAHMEIIEDGYEINWFYKAANYYDKAIAFSRTYLAALSGSLARPNSPPASSSPSVGHSDDLLVAVSLFSLYESLDNLEMGMNFQHLTGLKSLLTAVSNNDQKQSQLIPFITVGRRASFWNFARADYQAAYTNRQKTLLDTEDLQMWRNCGLQVQADGSLYADPPTIKDDLLHCRELAQLVSHTILWLVLRVTNYLASDSDQTPSVRHGWWKQLTAQLDSWFGNLPETFRPCAQVRYPLQMRSHRGGTSQLTEVFFSINQCAAAIQLYHFVRILLLLNKPSPAGIDISNRLKAYREISAEAIKHAREIVGIALGRPHPAVRVEMNLPLYVAGGCLETDEERKVVLELLRAIETDTGCSTEVKVRSLIDEWGWAQEPEGVA</sequence>
<keyword evidence="2" id="KW-0539">Nucleus</keyword>
<dbReference type="PANTHER" id="PTHR37534:SF9">
    <property type="entry name" value="ZN(II)2CYS6 TRANSCRIPTION FACTOR (EUROFUNG)"/>
    <property type="match status" value="1"/>
</dbReference>
<dbReference type="PANTHER" id="PTHR37534">
    <property type="entry name" value="TRANSCRIPTIONAL ACTIVATOR PROTEIN UGA3"/>
    <property type="match status" value="1"/>
</dbReference>
<organism evidence="4 5">
    <name type="scientific">Oleoguttula mirabilis</name>
    <dbReference type="NCBI Taxonomy" id="1507867"/>
    <lineage>
        <taxon>Eukaryota</taxon>
        <taxon>Fungi</taxon>
        <taxon>Dikarya</taxon>
        <taxon>Ascomycota</taxon>
        <taxon>Pezizomycotina</taxon>
        <taxon>Dothideomycetes</taxon>
        <taxon>Dothideomycetidae</taxon>
        <taxon>Mycosphaerellales</taxon>
        <taxon>Teratosphaeriaceae</taxon>
        <taxon>Oleoguttula</taxon>
    </lineage>
</organism>
<keyword evidence="5" id="KW-1185">Reference proteome</keyword>
<evidence type="ECO:0000256" key="3">
    <source>
        <dbReference type="SAM" id="MobiDB-lite"/>
    </source>
</evidence>
<dbReference type="GO" id="GO:0000976">
    <property type="term" value="F:transcription cis-regulatory region binding"/>
    <property type="evidence" value="ECO:0007669"/>
    <property type="project" value="TreeGrafter"/>
</dbReference>
<evidence type="ECO:0000313" key="5">
    <source>
        <dbReference type="Proteomes" id="UP001324427"/>
    </source>
</evidence>